<dbReference type="EMBL" id="JACGWN010000003">
    <property type="protein sequence ID" value="KAL0456256.1"/>
    <property type="molecule type" value="Genomic_DNA"/>
</dbReference>
<reference evidence="1" key="1">
    <citation type="submission" date="2020-06" db="EMBL/GenBank/DDBJ databases">
        <authorList>
            <person name="Li T."/>
            <person name="Hu X."/>
            <person name="Zhang T."/>
            <person name="Song X."/>
            <person name="Zhang H."/>
            <person name="Dai N."/>
            <person name="Sheng W."/>
            <person name="Hou X."/>
            <person name="Wei L."/>
        </authorList>
    </citation>
    <scope>NUCLEOTIDE SEQUENCE</scope>
    <source>
        <strain evidence="1">KEN1</strain>
        <tissue evidence="1">Leaf</tissue>
    </source>
</reference>
<accession>A0AAW2XU35</accession>
<comment type="caution">
    <text evidence="1">The sequence shown here is derived from an EMBL/GenBank/DDBJ whole genome shotgun (WGS) entry which is preliminary data.</text>
</comment>
<protein>
    <submittedName>
        <fullName evidence="1">Uncharacterized protein</fullName>
    </submittedName>
</protein>
<organism evidence="1">
    <name type="scientific">Sesamum latifolium</name>
    <dbReference type="NCBI Taxonomy" id="2727402"/>
    <lineage>
        <taxon>Eukaryota</taxon>
        <taxon>Viridiplantae</taxon>
        <taxon>Streptophyta</taxon>
        <taxon>Embryophyta</taxon>
        <taxon>Tracheophyta</taxon>
        <taxon>Spermatophyta</taxon>
        <taxon>Magnoliopsida</taxon>
        <taxon>eudicotyledons</taxon>
        <taxon>Gunneridae</taxon>
        <taxon>Pentapetalae</taxon>
        <taxon>asterids</taxon>
        <taxon>lamiids</taxon>
        <taxon>Lamiales</taxon>
        <taxon>Pedaliaceae</taxon>
        <taxon>Sesamum</taxon>
    </lineage>
</organism>
<sequence length="194" mass="21751">MMIPISVETPVAPNVAMHRGDVEQMNWDQMMVYDAARPHFFSAHPNPEPVGALRAVDHPLYNGCDESQISAVARLVNIKAKNNISERCYDQMSQYASDLSPHDHTLPSNYYNMKKLIRDLGLPVEKIHACKNGCMCIGRTTSGSSTASSMVTLGTNLREIETSNARSPHMLSLDTCHRFLDYRGCMLHQRRLST</sequence>
<proteinExistence type="predicted"/>
<name>A0AAW2XU35_9LAMI</name>
<gene>
    <name evidence="1" type="ORF">Slati_0964800</name>
</gene>
<evidence type="ECO:0000313" key="1">
    <source>
        <dbReference type="EMBL" id="KAL0456256.1"/>
    </source>
</evidence>
<dbReference type="PANTHER" id="PTHR10775:SF188">
    <property type="entry name" value="TRANSPOSASE-ASSOCIATED DOMAIN-CONTAINING PROTEIN"/>
    <property type="match status" value="1"/>
</dbReference>
<reference evidence="1" key="2">
    <citation type="journal article" date="2024" name="Plant">
        <title>Genomic evolution and insights into agronomic trait innovations of Sesamum species.</title>
        <authorList>
            <person name="Miao H."/>
            <person name="Wang L."/>
            <person name="Qu L."/>
            <person name="Liu H."/>
            <person name="Sun Y."/>
            <person name="Le M."/>
            <person name="Wang Q."/>
            <person name="Wei S."/>
            <person name="Zheng Y."/>
            <person name="Lin W."/>
            <person name="Duan Y."/>
            <person name="Cao H."/>
            <person name="Xiong S."/>
            <person name="Wang X."/>
            <person name="Wei L."/>
            <person name="Li C."/>
            <person name="Ma Q."/>
            <person name="Ju M."/>
            <person name="Zhao R."/>
            <person name="Li G."/>
            <person name="Mu C."/>
            <person name="Tian Q."/>
            <person name="Mei H."/>
            <person name="Zhang T."/>
            <person name="Gao T."/>
            <person name="Zhang H."/>
        </authorList>
    </citation>
    <scope>NUCLEOTIDE SEQUENCE</scope>
    <source>
        <strain evidence="1">KEN1</strain>
    </source>
</reference>
<dbReference type="PANTHER" id="PTHR10775">
    <property type="entry name" value="OS08G0208400 PROTEIN"/>
    <property type="match status" value="1"/>
</dbReference>
<dbReference type="AlphaFoldDB" id="A0AAW2XU35"/>